<sequence length="860" mass="91292">MTEPTTMVDVTIDDVQLSVPAGTLVIRAAEEAGIRIPRFCDHPLLAPVAACRQCLVEVGMPDRNTGEVRFMPKPQPSCAQTVTPGMVIKTQETSEVAAVAQRGVMEFLLINHPLDCPICDKGGECPLQNQAMTDGRATSRFADAKRAYPKPLRLTSHILLDRDRCILCQRCVRFGKEIAGDAFIDLQGRGGGSAPTDHHYFMAEQIGSFDTQVLDFHQDGAHGAAPADISGPYGQAGIIGSANSGDMRESDRDQTGRTFASYFSGNIIQICPVGALTAASYRFRARPFDLVSTASVTEHDASGAAIRVDVRRGEVVRRMAGNDPQVNEEWITDKDRFAFEWHNVGRLTQPLVRENGELVPTSWSDALHRAAEGLKAARAKGRVGFLPGGRLTFEDAYAWSKFARTVLSSDDIDFRSRTLSGEERAFLSNRVAGSGLGVTYTDVEKGGQVLLVALEPEDEAGSLFLRLRKGVLAGSVKVATVAPFTTAGSRKLGAQVLHAAPGTEVEVLASIAEGGINAELAEALRGGIILVGERAARSAGLLTAVAECADRLGARLQWVPRRAGDRAAVEAGLLPGLLPFGRPVEDEAARASLGWANLPEQRGSCAAGIVNRTTQGEITAVVVGGVDDRDFCFNDPALSLEGALTAADFVVSLEVCESPATQLADVVLPVAPVVEKHGTFINWEGRLRPFGQAIAARSLSDRDVLVRLAREFGVDLGLETLTDVYDEVNPLMSWTGARVEPLAVEAPAPTAVAPGQALLTTHKPMLDAGRLQAGAPQLAGTARRSVAFVSPATLQGLGVAEDARVTVTSERGAITLPVEVADLPDGVVWVPECSQDSFVHTSLGAAGSIVTLTATAEVAR</sequence>
<accession>A0A3P1SH79</accession>
<dbReference type="GO" id="GO:0051539">
    <property type="term" value="F:4 iron, 4 sulfur cluster binding"/>
    <property type="evidence" value="ECO:0007669"/>
    <property type="project" value="UniProtKB-KW"/>
</dbReference>
<dbReference type="Pfam" id="PF10588">
    <property type="entry name" value="NADH-G_4Fe-4S_3"/>
    <property type="match status" value="1"/>
</dbReference>
<feature type="domain" description="2Fe-2S ferredoxin-type" evidence="11">
    <location>
        <begin position="6"/>
        <end position="94"/>
    </location>
</feature>
<dbReference type="SMART" id="SM00929">
    <property type="entry name" value="NADH-G_4Fe-4S_3"/>
    <property type="match status" value="1"/>
</dbReference>
<dbReference type="Gene3D" id="3.40.50.740">
    <property type="match status" value="2"/>
</dbReference>
<evidence type="ECO:0000256" key="9">
    <source>
        <dbReference type="ARBA" id="ARBA00023027"/>
    </source>
</evidence>
<dbReference type="SUPFAM" id="SSF54862">
    <property type="entry name" value="4Fe-4S ferredoxins"/>
    <property type="match status" value="1"/>
</dbReference>
<evidence type="ECO:0000259" key="12">
    <source>
        <dbReference type="PROSITE" id="PS51669"/>
    </source>
</evidence>
<dbReference type="GO" id="GO:0008137">
    <property type="term" value="F:NADH dehydrogenase (ubiquinone) activity"/>
    <property type="evidence" value="ECO:0007669"/>
    <property type="project" value="InterPro"/>
</dbReference>
<dbReference type="GO" id="GO:0043546">
    <property type="term" value="F:molybdopterin cofactor binding"/>
    <property type="evidence" value="ECO:0007669"/>
    <property type="project" value="InterPro"/>
</dbReference>
<evidence type="ECO:0000256" key="7">
    <source>
        <dbReference type="ARBA" id="ARBA00023004"/>
    </source>
</evidence>
<dbReference type="PANTHER" id="PTHR43105:SF12">
    <property type="entry name" value="NADH-QUINONE OXIDOREDUCTASE SUBUNIT G"/>
    <property type="match status" value="1"/>
</dbReference>
<comment type="cofactor">
    <cofactor evidence="10">
        <name>[2Fe-2S] cluster</name>
        <dbReference type="ChEBI" id="CHEBI:190135"/>
    </cofactor>
</comment>
<dbReference type="CDD" id="cd02768">
    <property type="entry name" value="MopB_NADH-Q-OR-NuoG2"/>
    <property type="match status" value="1"/>
</dbReference>
<dbReference type="CDD" id="cd00207">
    <property type="entry name" value="fer2"/>
    <property type="match status" value="1"/>
</dbReference>
<dbReference type="InterPro" id="IPR000283">
    <property type="entry name" value="NADH_UbQ_OxRdtase_75kDa_su_CS"/>
</dbReference>
<evidence type="ECO:0000259" key="13">
    <source>
        <dbReference type="PROSITE" id="PS51839"/>
    </source>
</evidence>
<keyword evidence="7" id="KW-0408">Iron</keyword>
<evidence type="ECO:0000256" key="5">
    <source>
        <dbReference type="ARBA" id="ARBA00022723"/>
    </source>
</evidence>
<keyword evidence="8" id="KW-0411">Iron-sulfur</keyword>
<dbReference type="EC" id="1.6.5.11" evidence="14"/>
<dbReference type="InterPro" id="IPR009010">
    <property type="entry name" value="Asp_de-COase-like_dom_sf"/>
</dbReference>
<keyword evidence="9" id="KW-0520">NAD</keyword>
<dbReference type="InterPro" id="IPR054351">
    <property type="entry name" value="NADH_UbQ_OxRdtase_ferredoxin"/>
</dbReference>
<evidence type="ECO:0000256" key="1">
    <source>
        <dbReference type="ARBA" id="ARBA00001966"/>
    </source>
</evidence>
<dbReference type="InterPro" id="IPR019574">
    <property type="entry name" value="NADH_UbQ_OxRdtase_Gsu_4Fe4S-bd"/>
</dbReference>
<reference evidence="14 15" key="1">
    <citation type="submission" date="2018-11" db="EMBL/GenBank/DDBJ databases">
        <title>Genomes From Bacteria Associated with the Canine Oral Cavity: a Test Case for Automated Genome-Based Taxonomic Assignment.</title>
        <authorList>
            <person name="Coil D.A."/>
            <person name="Jospin G."/>
            <person name="Darling A.E."/>
            <person name="Wallis C."/>
            <person name="Davis I.J."/>
            <person name="Harris S."/>
            <person name="Eisen J.A."/>
            <person name="Holcombe L.J."/>
            <person name="O'Flynn C."/>
        </authorList>
    </citation>
    <scope>NUCLEOTIDE SEQUENCE [LARGE SCALE GENOMIC DNA]</scope>
    <source>
        <strain evidence="14 15">OH770</strain>
    </source>
</reference>
<proteinExistence type="inferred from homology"/>
<dbReference type="Pfam" id="PF22151">
    <property type="entry name" value="Fer4_NDSU1"/>
    <property type="match status" value="1"/>
</dbReference>
<dbReference type="GO" id="GO:0046872">
    <property type="term" value="F:metal ion binding"/>
    <property type="evidence" value="ECO:0007669"/>
    <property type="project" value="UniProtKB-KW"/>
</dbReference>
<dbReference type="Pfam" id="PF13510">
    <property type="entry name" value="Fer2_4"/>
    <property type="match status" value="1"/>
</dbReference>
<dbReference type="PROSITE" id="PS51085">
    <property type="entry name" value="2FE2S_FER_2"/>
    <property type="match status" value="1"/>
</dbReference>
<name>A0A3P1SH79_9ACTO</name>
<dbReference type="InterPro" id="IPR006657">
    <property type="entry name" value="MoPterin_dinucl-bd_dom"/>
</dbReference>
<dbReference type="Gene3D" id="3.40.228.10">
    <property type="entry name" value="Dimethylsulfoxide Reductase, domain 2"/>
    <property type="match status" value="1"/>
</dbReference>
<dbReference type="InterPro" id="IPR036010">
    <property type="entry name" value="2Fe-2S_ferredoxin-like_sf"/>
</dbReference>
<evidence type="ECO:0000256" key="8">
    <source>
        <dbReference type="ARBA" id="ARBA00023014"/>
    </source>
</evidence>
<dbReference type="Proteomes" id="UP000280444">
    <property type="component" value="Unassembled WGS sequence"/>
</dbReference>
<organism evidence="14 15">
    <name type="scientific">Schaalia canis</name>
    <dbReference type="NCBI Taxonomy" id="100469"/>
    <lineage>
        <taxon>Bacteria</taxon>
        <taxon>Bacillati</taxon>
        <taxon>Actinomycetota</taxon>
        <taxon>Actinomycetes</taxon>
        <taxon>Actinomycetales</taxon>
        <taxon>Actinomycetaceae</taxon>
        <taxon>Schaalia</taxon>
    </lineage>
</organism>
<keyword evidence="14" id="KW-0560">Oxidoreductase</keyword>
<dbReference type="Pfam" id="PF01568">
    <property type="entry name" value="Molydop_binding"/>
    <property type="match status" value="1"/>
</dbReference>
<evidence type="ECO:0000256" key="6">
    <source>
        <dbReference type="ARBA" id="ARBA00022967"/>
    </source>
</evidence>
<dbReference type="EMBL" id="RQZF01000003">
    <property type="protein sequence ID" value="RRC95682.1"/>
    <property type="molecule type" value="Genomic_DNA"/>
</dbReference>
<comment type="similarity">
    <text evidence="2">Belongs to the complex I 75 kDa subunit family.</text>
</comment>
<dbReference type="GO" id="GO:0051537">
    <property type="term" value="F:2 iron, 2 sulfur cluster binding"/>
    <property type="evidence" value="ECO:0007669"/>
    <property type="project" value="UniProtKB-KW"/>
</dbReference>
<evidence type="ECO:0000256" key="2">
    <source>
        <dbReference type="ARBA" id="ARBA00005404"/>
    </source>
</evidence>
<keyword evidence="5" id="KW-0479">Metal-binding</keyword>
<dbReference type="PANTHER" id="PTHR43105">
    <property type="entry name" value="RESPIRATORY NITRATE REDUCTASE"/>
    <property type="match status" value="1"/>
</dbReference>
<dbReference type="InterPro" id="IPR001041">
    <property type="entry name" value="2Fe-2S_ferredoxin-type"/>
</dbReference>
<dbReference type="InterPro" id="IPR006963">
    <property type="entry name" value="Mopterin_OxRdtase_4Fe-4S_dom"/>
</dbReference>
<evidence type="ECO:0000313" key="15">
    <source>
        <dbReference type="Proteomes" id="UP000280444"/>
    </source>
</evidence>
<dbReference type="AlphaFoldDB" id="A0A3P1SH79"/>
<dbReference type="PROSITE" id="PS51839">
    <property type="entry name" value="4FE4S_HC3"/>
    <property type="match status" value="1"/>
</dbReference>
<dbReference type="RefSeq" id="WP_124869641.1">
    <property type="nucleotide sequence ID" value="NZ_RQZF01000003.1"/>
</dbReference>
<dbReference type="PROSITE" id="PS00643">
    <property type="entry name" value="COMPLEX1_75K_3"/>
    <property type="match status" value="1"/>
</dbReference>
<comment type="caution">
    <text evidence="14">The sequence shown here is derived from an EMBL/GenBank/DDBJ whole genome shotgun (WGS) entry which is preliminary data.</text>
</comment>
<dbReference type="GO" id="GO:0003954">
    <property type="term" value="F:NADH dehydrogenase activity"/>
    <property type="evidence" value="ECO:0007669"/>
    <property type="project" value="TreeGrafter"/>
</dbReference>
<dbReference type="SUPFAM" id="SSF53706">
    <property type="entry name" value="Formate dehydrogenase/DMSO reductase, domains 1-3"/>
    <property type="match status" value="1"/>
</dbReference>
<keyword evidence="15" id="KW-1185">Reference proteome</keyword>
<dbReference type="PROSITE" id="PS00641">
    <property type="entry name" value="COMPLEX1_75K_1"/>
    <property type="match status" value="1"/>
</dbReference>
<dbReference type="SUPFAM" id="SSF50692">
    <property type="entry name" value="ADC-like"/>
    <property type="match status" value="1"/>
</dbReference>
<protein>
    <submittedName>
        <fullName evidence="14">NADH-quinone oxidoreductase subunit G</fullName>
        <ecNumber evidence="14">1.6.5.11</ecNumber>
    </submittedName>
</protein>
<dbReference type="SUPFAM" id="SSF54292">
    <property type="entry name" value="2Fe-2S ferredoxin-like"/>
    <property type="match status" value="1"/>
</dbReference>
<dbReference type="PROSITE" id="PS00642">
    <property type="entry name" value="COMPLEX1_75K_2"/>
    <property type="match status" value="1"/>
</dbReference>
<comment type="cofactor">
    <cofactor evidence="1">
        <name>[4Fe-4S] cluster</name>
        <dbReference type="ChEBI" id="CHEBI:49883"/>
    </cofactor>
</comment>
<gene>
    <name evidence="14" type="ORF">EII11_05335</name>
</gene>
<keyword evidence="6" id="KW-1278">Translocase</keyword>
<dbReference type="InterPro" id="IPR050123">
    <property type="entry name" value="Prok_molybdopt-oxidoreductase"/>
</dbReference>
<evidence type="ECO:0000259" key="11">
    <source>
        <dbReference type="PROSITE" id="PS51085"/>
    </source>
</evidence>
<evidence type="ECO:0000256" key="3">
    <source>
        <dbReference type="ARBA" id="ARBA00022485"/>
    </source>
</evidence>
<dbReference type="GO" id="GO:0042773">
    <property type="term" value="P:ATP synthesis coupled electron transport"/>
    <property type="evidence" value="ECO:0007669"/>
    <property type="project" value="InterPro"/>
</dbReference>
<dbReference type="Gene3D" id="3.10.20.740">
    <property type="match status" value="1"/>
</dbReference>
<dbReference type="GO" id="GO:0016020">
    <property type="term" value="C:membrane"/>
    <property type="evidence" value="ECO:0007669"/>
    <property type="project" value="InterPro"/>
</dbReference>
<dbReference type="FunFam" id="3.10.20.740:FF:000001">
    <property type="entry name" value="NADH-quinone oxidoreductase subunit G"/>
    <property type="match status" value="1"/>
</dbReference>
<keyword evidence="4" id="KW-0001">2Fe-2S</keyword>
<dbReference type="OrthoDB" id="9810782at2"/>
<dbReference type="PROSITE" id="PS51669">
    <property type="entry name" value="4FE4S_MOW_BIS_MGD"/>
    <property type="match status" value="1"/>
</dbReference>
<keyword evidence="3" id="KW-0004">4Fe-4S</keyword>
<dbReference type="Gene3D" id="2.40.40.20">
    <property type="match status" value="1"/>
</dbReference>
<dbReference type="Pfam" id="PF00384">
    <property type="entry name" value="Molybdopterin"/>
    <property type="match status" value="1"/>
</dbReference>
<feature type="domain" description="4Fe-4S His(Cys)3-ligated-type" evidence="13">
    <location>
        <begin position="96"/>
        <end position="135"/>
    </location>
</feature>
<dbReference type="InterPro" id="IPR006656">
    <property type="entry name" value="Mopterin_OxRdtase"/>
</dbReference>
<evidence type="ECO:0000256" key="10">
    <source>
        <dbReference type="ARBA" id="ARBA00034078"/>
    </source>
</evidence>
<dbReference type="Pfam" id="PF22117">
    <property type="entry name" value="Fer4_Nqo3"/>
    <property type="match status" value="1"/>
</dbReference>
<evidence type="ECO:0000256" key="4">
    <source>
        <dbReference type="ARBA" id="ARBA00022714"/>
    </source>
</evidence>
<feature type="domain" description="4Fe-4S Mo/W bis-MGD-type" evidence="12">
    <location>
        <begin position="290"/>
        <end position="346"/>
    </location>
</feature>
<evidence type="ECO:0000313" key="14">
    <source>
        <dbReference type="EMBL" id="RRC95682.1"/>
    </source>
</evidence>
<dbReference type="NCBIfam" id="NF005895">
    <property type="entry name" value="PRK07860.1"/>
    <property type="match status" value="1"/>
</dbReference>